<feature type="chain" id="PRO_5046463769" evidence="12">
    <location>
        <begin position="25"/>
        <end position="345"/>
    </location>
</feature>
<dbReference type="EMBL" id="JAFEUM010000003">
    <property type="protein sequence ID" value="MBM7036570.1"/>
    <property type="molecule type" value="Genomic_DNA"/>
</dbReference>
<feature type="domain" description="OmpA-like" evidence="13">
    <location>
        <begin position="224"/>
        <end position="341"/>
    </location>
</feature>
<dbReference type="RefSeq" id="WP_205158148.1">
    <property type="nucleotide sequence ID" value="NZ_JAFEUM010000003.1"/>
</dbReference>
<feature type="region of interest" description="Disordered" evidence="11">
    <location>
        <begin position="183"/>
        <end position="205"/>
    </location>
</feature>
<evidence type="ECO:0000256" key="3">
    <source>
        <dbReference type="ARBA" id="ARBA00022448"/>
    </source>
</evidence>
<accession>A0ABS2HGB0</accession>
<evidence type="ECO:0000256" key="1">
    <source>
        <dbReference type="ARBA" id="ARBA00004571"/>
    </source>
</evidence>
<keyword evidence="15" id="KW-1185">Reference proteome</keyword>
<dbReference type="Pfam" id="PF00691">
    <property type="entry name" value="OmpA"/>
    <property type="match status" value="1"/>
</dbReference>
<evidence type="ECO:0000256" key="2">
    <source>
        <dbReference type="ARBA" id="ARBA00005710"/>
    </source>
</evidence>
<evidence type="ECO:0000256" key="8">
    <source>
        <dbReference type="ARBA" id="ARBA00023136"/>
    </source>
</evidence>
<evidence type="ECO:0000313" key="15">
    <source>
        <dbReference type="Proteomes" id="UP000809621"/>
    </source>
</evidence>
<evidence type="ECO:0000256" key="10">
    <source>
        <dbReference type="PROSITE-ProRule" id="PRU00473"/>
    </source>
</evidence>
<sequence length="345" mass="36869">MNKSTIAVVTLALSQGLLIQVAQADEPGYLGARLGYSELSSSACSLDAPCDDGSLGGGIYGGYNFNQYVALEAGLDLLGDFETNLGADTTGDAFMKAITLAPKFTYPISQEFDIFAKIGGAYMNYDGDSDVVPTGSLGLEYQLTKGLNARLEYQRYQDFTDTIVKDLDVNFFGLGLTYLFGSPEPETMNESEARPVSEAPAPQPAAEPVVTTVAATTAAATEIGKKQQNQLFDQGTFESGSAKLSDQGMESLKPLRDLLAAHPMARAEIVGHTDSGGSEEYNQALSEARAQAVADFLVEGGVSREQLIVEGDGELFPIATNETEEGRAQNRRVEVTIPSFEYDEI</sequence>
<dbReference type="PROSITE" id="PS51123">
    <property type="entry name" value="OMPA_2"/>
    <property type="match status" value="1"/>
</dbReference>
<keyword evidence="7" id="KW-0626">Porin</keyword>
<dbReference type="SUPFAM" id="SSF56925">
    <property type="entry name" value="OMPA-like"/>
    <property type="match status" value="1"/>
</dbReference>
<dbReference type="Pfam" id="PF01389">
    <property type="entry name" value="OmpA_membrane"/>
    <property type="match status" value="1"/>
</dbReference>
<dbReference type="InterPro" id="IPR000498">
    <property type="entry name" value="OmpA-like_TM_dom"/>
</dbReference>
<evidence type="ECO:0000256" key="9">
    <source>
        <dbReference type="ARBA" id="ARBA00023237"/>
    </source>
</evidence>
<reference evidence="14 15" key="1">
    <citation type="submission" date="2021-02" db="EMBL/GenBank/DDBJ databases">
        <authorList>
            <person name="Park J.-S."/>
        </authorList>
    </citation>
    <scope>NUCLEOTIDE SEQUENCE [LARGE SCALE GENOMIC DNA]</scope>
    <source>
        <strain evidence="14 15">188UL20-2</strain>
    </source>
</reference>
<keyword evidence="12" id="KW-0732">Signal</keyword>
<dbReference type="InterPro" id="IPR006690">
    <property type="entry name" value="OMPA-like_CS"/>
</dbReference>
<keyword evidence="6" id="KW-0406">Ion transport</keyword>
<dbReference type="PRINTS" id="PR01021">
    <property type="entry name" value="OMPADOMAIN"/>
</dbReference>
<keyword evidence="9" id="KW-0998">Cell outer membrane</keyword>
<dbReference type="InterPro" id="IPR006665">
    <property type="entry name" value="OmpA-like"/>
</dbReference>
<evidence type="ECO:0000256" key="6">
    <source>
        <dbReference type="ARBA" id="ARBA00023065"/>
    </source>
</evidence>
<evidence type="ECO:0000256" key="7">
    <source>
        <dbReference type="ARBA" id="ARBA00023114"/>
    </source>
</evidence>
<keyword evidence="3" id="KW-0813">Transport</keyword>
<dbReference type="InterPro" id="IPR011250">
    <property type="entry name" value="OMP/PagP_B-barrel"/>
</dbReference>
<comment type="subcellular location">
    <subcellularLocation>
        <location evidence="1">Cell outer membrane</location>
        <topology evidence="1">Multi-pass membrane protein</topology>
    </subcellularLocation>
</comment>
<dbReference type="PANTHER" id="PTHR30329">
    <property type="entry name" value="STATOR ELEMENT OF FLAGELLAR MOTOR COMPLEX"/>
    <property type="match status" value="1"/>
</dbReference>
<evidence type="ECO:0000256" key="11">
    <source>
        <dbReference type="SAM" id="MobiDB-lite"/>
    </source>
</evidence>
<keyword evidence="4" id="KW-1134">Transmembrane beta strand</keyword>
<dbReference type="CDD" id="cd07185">
    <property type="entry name" value="OmpA_C-like"/>
    <property type="match status" value="1"/>
</dbReference>
<evidence type="ECO:0000256" key="5">
    <source>
        <dbReference type="ARBA" id="ARBA00022692"/>
    </source>
</evidence>
<dbReference type="Gene3D" id="3.30.1330.60">
    <property type="entry name" value="OmpA-like domain"/>
    <property type="match status" value="1"/>
</dbReference>
<proteinExistence type="inferred from homology"/>
<evidence type="ECO:0000256" key="4">
    <source>
        <dbReference type="ARBA" id="ARBA00022452"/>
    </source>
</evidence>
<gene>
    <name evidence="14" type="ORF">JQC93_09140</name>
</gene>
<name>A0ABS2HGB0_9VIBR</name>
<dbReference type="PROSITE" id="PS01068">
    <property type="entry name" value="OMPA_1"/>
    <property type="match status" value="1"/>
</dbReference>
<feature type="compositionally biased region" description="Low complexity" evidence="11">
    <location>
        <begin position="196"/>
        <end position="205"/>
    </location>
</feature>
<dbReference type="Gene3D" id="2.40.160.20">
    <property type="match status" value="1"/>
</dbReference>
<comment type="caution">
    <text evidence="14">The sequence shown here is derived from an EMBL/GenBank/DDBJ whole genome shotgun (WGS) entry which is preliminary data.</text>
</comment>
<comment type="similarity">
    <text evidence="2">Belongs to the outer membrane OOP (TC 1.B.6) superfamily. OmpA family.</text>
</comment>
<evidence type="ECO:0000256" key="12">
    <source>
        <dbReference type="SAM" id="SignalP"/>
    </source>
</evidence>
<dbReference type="InterPro" id="IPR006664">
    <property type="entry name" value="OMP_bac"/>
</dbReference>
<evidence type="ECO:0000259" key="13">
    <source>
        <dbReference type="PROSITE" id="PS51123"/>
    </source>
</evidence>
<dbReference type="SUPFAM" id="SSF103088">
    <property type="entry name" value="OmpA-like"/>
    <property type="match status" value="1"/>
</dbReference>
<keyword evidence="5" id="KW-0812">Transmembrane</keyword>
<evidence type="ECO:0000313" key="14">
    <source>
        <dbReference type="EMBL" id="MBM7036570.1"/>
    </source>
</evidence>
<dbReference type="Proteomes" id="UP000809621">
    <property type="component" value="Unassembled WGS sequence"/>
</dbReference>
<dbReference type="InterPro" id="IPR050330">
    <property type="entry name" value="Bact_OuterMem_StrucFunc"/>
</dbReference>
<dbReference type="InterPro" id="IPR036737">
    <property type="entry name" value="OmpA-like_sf"/>
</dbReference>
<protein>
    <submittedName>
        <fullName evidence="14">OmpA family protein</fullName>
    </submittedName>
</protein>
<dbReference type="PANTHER" id="PTHR30329:SF21">
    <property type="entry name" value="LIPOPROTEIN YIAD-RELATED"/>
    <property type="match status" value="1"/>
</dbReference>
<feature type="signal peptide" evidence="12">
    <location>
        <begin position="1"/>
        <end position="24"/>
    </location>
</feature>
<organism evidence="14 15">
    <name type="scientific">Vibrio ulleungensis</name>
    <dbReference type="NCBI Taxonomy" id="2807619"/>
    <lineage>
        <taxon>Bacteria</taxon>
        <taxon>Pseudomonadati</taxon>
        <taxon>Pseudomonadota</taxon>
        <taxon>Gammaproteobacteria</taxon>
        <taxon>Vibrionales</taxon>
        <taxon>Vibrionaceae</taxon>
        <taxon>Vibrio</taxon>
    </lineage>
</organism>
<keyword evidence="8 10" id="KW-0472">Membrane</keyword>